<dbReference type="InterPro" id="IPR029478">
    <property type="entry name" value="TM1586_NiRdase"/>
</dbReference>
<evidence type="ECO:0000313" key="5">
    <source>
        <dbReference type="EMBL" id="SEG07714.1"/>
    </source>
</evidence>
<evidence type="ECO:0000256" key="2">
    <source>
        <dbReference type="ARBA" id="ARBA00022643"/>
    </source>
</evidence>
<evidence type="ECO:0000256" key="3">
    <source>
        <dbReference type="ARBA" id="ARBA00023002"/>
    </source>
</evidence>
<evidence type="ECO:0000259" key="4">
    <source>
        <dbReference type="Pfam" id="PF14512"/>
    </source>
</evidence>
<feature type="domain" description="Putative nitroreductase TM1586" evidence="4">
    <location>
        <begin position="5"/>
        <end position="235"/>
    </location>
</feature>
<dbReference type="InterPro" id="IPR000415">
    <property type="entry name" value="Nitroreductase-like"/>
</dbReference>
<dbReference type="EMBL" id="FNUL01000023">
    <property type="protein sequence ID" value="SEG07714.1"/>
    <property type="molecule type" value="Genomic_DNA"/>
</dbReference>
<evidence type="ECO:0000256" key="1">
    <source>
        <dbReference type="ARBA" id="ARBA00022630"/>
    </source>
</evidence>
<accession>A0A1H5X7I9</accession>
<keyword evidence="6" id="KW-1185">Reference proteome</keyword>
<dbReference type="PANTHER" id="PTHR23026:SF90">
    <property type="entry name" value="IODOTYROSINE DEIODINASE 1"/>
    <property type="match status" value="1"/>
</dbReference>
<reference evidence="5 6" key="1">
    <citation type="submission" date="2016-10" db="EMBL/GenBank/DDBJ databases">
        <authorList>
            <person name="de Groot N.N."/>
        </authorList>
    </citation>
    <scope>NUCLEOTIDE SEQUENCE [LARGE SCALE GENOMIC DNA]</scope>
    <source>
        <strain evidence="5 6">D15d</strain>
    </source>
</reference>
<proteinExistence type="predicted"/>
<dbReference type="GO" id="GO:0016491">
    <property type="term" value="F:oxidoreductase activity"/>
    <property type="evidence" value="ECO:0007669"/>
    <property type="project" value="UniProtKB-KW"/>
</dbReference>
<gene>
    <name evidence="5" type="ORF">SAMN05216537_12323</name>
</gene>
<dbReference type="RefSeq" id="WP_103953550.1">
    <property type="nucleotide sequence ID" value="NZ_FNUL01000023.1"/>
</dbReference>
<dbReference type="SUPFAM" id="SSF55469">
    <property type="entry name" value="FMN-dependent nitroreductase-like"/>
    <property type="match status" value="1"/>
</dbReference>
<dbReference type="InterPro" id="IPR050627">
    <property type="entry name" value="Nitroreductase/BluB"/>
</dbReference>
<organism evidence="5 6">
    <name type="scientific">Lachnospira multipara</name>
    <dbReference type="NCBI Taxonomy" id="28051"/>
    <lineage>
        <taxon>Bacteria</taxon>
        <taxon>Bacillati</taxon>
        <taxon>Bacillota</taxon>
        <taxon>Clostridia</taxon>
        <taxon>Lachnospirales</taxon>
        <taxon>Lachnospiraceae</taxon>
        <taxon>Lachnospira</taxon>
    </lineage>
</organism>
<evidence type="ECO:0000313" key="6">
    <source>
        <dbReference type="Proteomes" id="UP000236726"/>
    </source>
</evidence>
<dbReference type="AlphaFoldDB" id="A0A1H5X7I9"/>
<keyword evidence="1" id="KW-0285">Flavoprotein</keyword>
<dbReference type="Gene3D" id="3.40.109.30">
    <property type="entry name" value="putative nitroreductase (tm1586), domain 2"/>
    <property type="match status" value="1"/>
</dbReference>
<protein>
    <submittedName>
        <fullName evidence="5">Putative TM nitroreductase</fullName>
    </submittedName>
</protein>
<dbReference type="PANTHER" id="PTHR23026">
    <property type="entry name" value="NADPH NITROREDUCTASE"/>
    <property type="match status" value="1"/>
</dbReference>
<name>A0A1H5X7I9_9FIRM</name>
<keyword evidence="3" id="KW-0560">Oxidoreductase</keyword>
<dbReference type="Gene3D" id="3.40.109.10">
    <property type="entry name" value="NADH Oxidase"/>
    <property type="match status" value="1"/>
</dbReference>
<keyword evidence="2" id="KW-0288">FMN</keyword>
<sequence length="270" mass="30516">MFFDDVKNRRSVRSFNGEGVKEELLKDLENYSKTITNPFDIPVEFLFLNAKEYGLSSPVITGEKEYILTKIKAVENADLAFGYSFQNLLMYAQNKGLGTVIIAGTMPREKFEKAAGITEGELMPCISPIGVVAKKMGVKEVLMRKGIKADTRFPFTKLFFEEDFNKALDEDRAKELGIYEALEAVRLAPSAVNKQPWRIVVSENVAHFYEKKDKGYDNGKFDLQKVDLGIALYNFSRCLEELGKKAEIRISDPGLEIGANTEYIASYVWN</sequence>
<dbReference type="Proteomes" id="UP000236726">
    <property type="component" value="Unassembled WGS sequence"/>
</dbReference>
<dbReference type="Pfam" id="PF14512">
    <property type="entry name" value="TM1586_NiRdase"/>
    <property type="match status" value="1"/>
</dbReference>